<name>A0A495B3M0_VOGIN</name>
<dbReference type="InterPro" id="IPR001444">
    <property type="entry name" value="Flag_bb_rod_N"/>
</dbReference>
<proteinExistence type="inferred from homology"/>
<sequence>MGFQQGLSGLSAASKQLDVIGNNIANGSTIGFKGSRVEFGDLYARSLASASTQAGTNTQAGVGVQVLAVSQQFQQGNITTTNNPLDMAISGNGFYRLTSENTGNGGIEAFSRNGEFKLDKEGYIVNNGYYLNGYQMVNGVKTGAEQPLQVSTINSGIAKATGAPGERGIDWSFNLNGGGAVIDPAVKPFDPLDASTYSYTSGAKFYDNYGNVHTVSVYFARRASTTDPVVPATVPPSTLDVNNWDVYHSVDGTLVAGAPTQVKFDQSGQLTAWSDNIITIAADTSAASAHPAFDIDFTNSTQYSGDYSVSRQVAGGYPAGKFTGIGADSAGVIYANYTNGVTEPIGQITLYNFSNIQGLVPNGNNRWLYSSDAGARSMADPNSGGMGYIKPSALEESNVDTTAELVNMIIAQRYYQANAQTIKTQDTIMQTLLNLR</sequence>
<keyword evidence="10" id="KW-0282">Flagellum</keyword>
<feature type="domain" description="Flagellar hook protein FlgE D2" evidence="8">
    <location>
        <begin position="174"/>
        <end position="317"/>
    </location>
</feature>
<evidence type="ECO:0000313" key="11">
    <source>
        <dbReference type="Proteomes" id="UP000279384"/>
    </source>
</evidence>
<evidence type="ECO:0000256" key="3">
    <source>
        <dbReference type="ARBA" id="ARBA00019015"/>
    </source>
</evidence>
<reference evidence="10 11" key="1">
    <citation type="submission" date="2018-10" db="EMBL/GenBank/DDBJ databases">
        <title>Genomic Encyclopedia of Type Strains, Phase IV (KMG-IV): sequencing the most valuable type-strain genomes for metagenomic binning, comparative biology and taxonomic classification.</title>
        <authorList>
            <person name="Goeker M."/>
        </authorList>
    </citation>
    <scope>NUCLEOTIDE SEQUENCE [LARGE SCALE GENOMIC DNA]</scope>
    <source>
        <strain evidence="10 11">DSM 3303</strain>
    </source>
</reference>
<evidence type="ECO:0000313" key="10">
    <source>
        <dbReference type="EMBL" id="RKQ55571.1"/>
    </source>
</evidence>
<evidence type="ECO:0000256" key="4">
    <source>
        <dbReference type="ARBA" id="ARBA00023143"/>
    </source>
</evidence>
<dbReference type="RefSeq" id="WP_047967017.1">
    <property type="nucleotide sequence ID" value="NZ_JAQQKZ010000008.1"/>
</dbReference>
<evidence type="ECO:0000259" key="9">
    <source>
        <dbReference type="Pfam" id="PF22692"/>
    </source>
</evidence>
<dbReference type="GO" id="GO:0009424">
    <property type="term" value="C:bacterial-type flagellum hook"/>
    <property type="evidence" value="ECO:0007669"/>
    <property type="project" value="TreeGrafter"/>
</dbReference>
<dbReference type="GO" id="GO:0009425">
    <property type="term" value="C:bacterial-type flagellum basal body"/>
    <property type="evidence" value="ECO:0007669"/>
    <property type="project" value="UniProtKB-SubCell"/>
</dbReference>
<comment type="subcellular location">
    <subcellularLocation>
        <location evidence="1 5">Bacterial flagellum basal body</location>
    </subcellularLocation>
</comment>
<evidence type="ECO:0000259" key="7">
    <source>
        <dbReference type="Pfam" id="PF06429"/>
    </source>
</evidence>
<feature type="domain" description="Flagellar basal body rod protein N-terminal" evidence="6">
    <location>
        <begin position="6"/>
        <end position="33"/>
    </location>
</feature>
<dbReference type="GO" id="GO:0071978">
    <property type="term" value="P:bacterial-type flagellum-dependent swarming motility"/>
    <property type="evidence" value="ECO:0007669"/>
    <property type="project" value="TreeGrafter"/>
</dbReference>
<dbReference type="Pfam" id="PF07559">
    <property type="entry name" value="FlgE_D2"/>
    <property type="match status" value="1"/>
</dbReference>
<dbReference type="InterPro" id="IPR010930">
    <property type="entry name" value="Flg_bb/hook_C_dom"/>
</dbReference>
<comment type="caution">
    <text evidence="10">The sequence shown here is derived from an EMBL/GenBank/DDBJ whole genome shotgun (WGS) entry which is preliminary data.</text>
</comment>
<protein>
    <recommendedName>
        <fullName evidence="3 5">Flagellar hook protein FlgE</fullName>
    </recommendedName>
</protein>
<dbReference type="InterPro" id="IPR037925">
    <property type="entry name" value="FlgE/F/G-like"/>
</dbReference>
<evidence type="ECO:0000256" key="5">
    <source>
        <dbReference type="RuleBase" id="RU362116"/>
    </source>
</evidence>
<dbReference type="PANTHER" id="PTHR30435">
    <property type="entry name" value="FLAGELLAR PROTEIN"/>
    <property type="match status" value="1"/>
</dbReference>
<feature type="domain" description="Flagellar basal-body/hook protein C-terminal" evidence="7">
    <location>
        <begin position="392"/>
        <end position="435"/>
    </location>
</feature>
<gene>
    <name evidence="10" type="ORF">C8E02_2958</name>
</gene>
<evidence type="ECO:0000256" key="2">
    <source>
        <dbReference type="ARBA" id="ARBA00009677"/>
    </source>
</evidence>
<dbReference type="GO" id="GO:0005829">
    <property type="term" value="C:cytosol"/>
    <property type="evidence" value="ECO:0007669"/>
    <property type="project" value="TreeGrafter"/>
</dbReference>
<dbReference type="EMBL" id="RBID01000017">
    <property type="protein sequence ID" value="RKQ55571.1"/>
    <property type="molecule type" value="Genomic_DNA"/>
</dbReference>
<evidence type="ECO:0000259" key="6">
    <source>
        <dbReference type="Pfam" id="PF00460"/>
    </source>
</evidence>
<evidence type="ECO:0000259" key="8">
    <source>
        <dbReference type="Pfam" id="PF07559"/>
    </source>
</evidence>
<comment type="similarity">
    <text evidence="2 5">Belongs to the flagella basal body rod proteins family.</text>
</comment>
<dbReference type="AlphaFoldDB" id="A0A495B3M0"/>
<dbReference type="PANTHER" id="PTHR30435:SF1">
    <property type="entry name" value="FLAGELLAR HOOK PROTEIN FLGE"/>
    <property type="match status" value="1"/>
</dbReference>
<evidence type="ECO:0000256" key="1">
    <source>
        <dbReference type="ARBA" id="ARBA00004117"/>
    </source>
</evidence>
<dbReference type="NCBIfam" id="TIGR03506">
    <property type="entry name" value="FlgEFG_subfam"/>
    <property type="match status" value="1"/>
</dbReference>
<comment type="function">
    <text evidence="5">A flexible structure which links the flagellar filament to the drive apparatus in the basal body.</text>
</comment>
<dbReference type="InterPro" id="IPR011491">
    <property type="entry name" value="FlgE_D2"/>
</dbReference>
<organism evidence="10 11">
    <name type="scientific">Vogesella indigofera</name>
    <name type="common">Pseudomonas indigofera</name>
    <dbReference type="NCBI Taxonomy" id="45465"/>
    <lineage>
        <taxon>Bacteria</taxon>
        <taxon>Pseudomonadati</taxon>
        <taxon>Pseudomonadota</taxon>
        <taxon>Betaproteobacteria</taxon>
        <taxon>Neisseriales</taxon>
        <taxon>Chromobacteriaceae</taxon>
        <taxon>Vogesella</taxon>
    </lineage>
</organism>
<dbReference type="SUPFAM" id="SSF117143">
    <property type="entry name" value="Flagellar hook protein flgE"/>
    <property type="match status" value="1"/>
</dbReference>
<dbReference type="NCBIfam" id="NF004238">
    <property type="entry name" value="PRK05682.1-1"/>
    <property type="match status" value="1"/>
</dbReference>
<dbReference type="Proteomes" id="UP000279384">
    <property type="component" value="Unassembled WGS sequence"/>
</dbReference>
<dbReference type="PROSITE" id="PS00588">
    <property type="entry name" value="FLAGELLA_BB_ROD"/>
    <property type="match status" value="1"/>
</dbReference>
<dbReference type="InterPro" id="IPR053967">
    <property type="entry name" value="LlgE_F_G-like_D1"/>
</dbReference>
<dbReference type="Pfam" id="PF06429">
    <property type="entry name" value="Flg_bbr_C"/>
    <property type="match status" value="1"/>
</dbReference>
<dbReference type="Pfam" id="PF00460">
    <property type="entry name" value="Flg_bb_rod"/>
    <property type="match status" value="1"/>
</dbReference>
<dbReference type="InterPro" id="IPR019776">
    <property type="entry name" value="Flagellar_basal_body_rod_CS"/>
</dbReference>
<feature type="domain" description="Flagellar hook protein FlgE/F/G-like D1" evidence="9">
    <location>
        <begin position="88"/>
        <end position="133"/>
    </location>
</feature>
<keyword evidence="10" id="KW-0966">Cell projection</keyword>
<dbReference type="InterPro" id="IPR020013">
    <property type="entry name" value="Flagellar_FlgE/F/G"/>
</dbReference>
<dbReference type="Pfam" id="PF22692">
    <property type="entry name" value="LlgE_F_G_D1"/>
    <property type="match status" value="1"/>
</dbReference>
<keyword evidence="4 5" id="KW-0975">Bacterial flagellum</keyword>
<accession>A0A495B3M0</accession>
<dbReference type="InterPro" id="IPR037058">
    <property type="entry name" value="Falgellar_hook_FlgE_sf"/>
</dbReference>
<keyword evidence="10" id="KW-0969">Cilium</keyword>
<dbReference type="Gene3D" id="2.60.98.20">
    <property type="entry name" value="Flagellar hook protein FlgE"/>
    <property type="match status" value="1"/>
</dbReference>